<proteinExistence type="inferred from homology"/>
<dbReference type="PANTHER" id="PTHR44196:SF1">
    <property type="entry name" value="DEHYDROGENASE_REDUCTASE SDR FAMILY MEMBER 7B"/>
    <property type="match status" value="1"/>
</dbReference>
<dbReference type="Pfam" id="PF00106">
    <property type="entry name" value="adh_short"/>
    <property type="match status" value="1"/>
</dbReference>
<evidence type="ECO:0000256" key="2">
    <source>
        <dbReference type="ARBA" id="ARBA00023002"/>
    </source>
</evidence>
<dbReference type="Gene3D" id="3.40.50.720">
    <property type="entry name" value="NAD(P)-binding Rossmann-like Domain"/>
    <property type="match status" value="1"/>
</dbReference>
<comment type="similarity">
    <text evidence="1">Belongs to the short-chain dehydrogenases/reductases (SDR) family.</text>
</comment>
<dbReference type="InterPro" id="IPR002347">
    <property type="entry name" value="SDR_fam"/>
</dbReference>
<dbReference type="SUPFAM" id="SSF51735">
    <property type="entry name" value="NAD(P)-binding Rossmann-fold domains"/>
    <property type="match status" value="1"/>
</dbReference>
<evidence type="ECO:0000313" key="3">
    <source>
        <dbReference type="EMBL" id="PLM81680.1"/>
    </source>
</evidence>
<name>A0A2N4YPW3_KLEVA</name>
<dbReference type="InterPro" id="IPR036291">
    <property type="entry name" value="NAD(P)-bd_dom_sf"/>
</dbReference>
<protein>
    <submittedName>
        <fullName evidence="3">Short-chain dehydrogenase</fullName>
    </submittedName>
</protein>
<evidence type="ECO:0000256" key="1">
    <source>
        <dbReference type="ARBA" id="ARBA00006484"/>
    </source>
</evidence>
<organism evidence="3 4">
    <name type="scientific">Klebsiella variicola</name>
    <dbReference type="NCBI Taxonomy" id="244366"/>
    <lineage>
        <taxon>Bacteria</taxon>
        <taxon>Pseudomonadati</taxon>
        <taxon>Pseudomonadota</taxon>
        <taxon>Gammaproteobacteria</taxon>
        <taxon>Enterobacterales</taxon>
        <taxon>Enterobacteriaceae</taxon>
        <taxon>Klebsiella/Raoultella group</taxon>
        <taxon>Klebsiella</taxon>
        <taxon>Klebsiella pneumoniae complex</taxon>
    </lineage>
</organism>
<keyword evidence="2" id="KW-0560">Oxidoreductase</keyword>
<dbReference type="GO" id="GO:0016020">
    <property type="term" value="C:membrane"/>
    <property type="evidence" value="ECO:0007669"/>
    <property type="project" value="TreeGrafter"/>
</dbReference>
<comment type="caution">
    <text evidence="3">The sequence shown here is derived from an EMBL/GenBank/DDBJ whole genome shotgun (WGS) entry which is preliminary data.</text>
</comment>
<feature type="non-terminal residue" evidence="3">
    <location>
        <position position="95"/>
    </location>
</feature>
<dbReference type="AlphaFoldDB" id="A0A2N4YPW3"/>
<sequence>MMTVLITGASSGIGAGLAKSFAADGHLVIACGRDASRLAALQQFSPNISVRLFDMTDRDACRHELTGCFADLIILCAGTCEYLDHGQVDAALVER</sequence>
<dbReference type="EMBL" id="PIDP01002248">
    <property type="protein sequence ID" value="PLM81680.1"/>
    <property type="molecule type" value="Genomic_DNA"/>
</dbReference>
<reference evidence="3 4" key="1">
    <citation type="submission" date="2017-11" db="EMBL/GenBank/DDBJ databases">
        <authorList>
            <person name="Han C.G."/>
        </authorList>
    </citation>
    <scope>NUCLEOTIDE SEQUENCE [LARGE SCALE GENOMIC DNA]</scope>
    <source>
        <strain evidence="3 4">A8</strain>
    </source>
</reference>
<dbReference type="GO" id="GO:0016491">
    <property type="term" value="F:oxidoreductase activity"/>
    <property type="evidence" value="ECO:0007669"/>
    <property type="project" value="UniProtKB-KW"/>
</dbReference>
<evidence type="ECO:0000313" key="4">
    <source>
        <dbReference type="Proteomes" id="UP000234412"/>
    </source>
</evidence>
<dbReference type="PANTHER" id="PTHR44196">
    <property type="entry name" value="DEHYDROGENASE/REDUCTASE SDR FAMILY MEMBER 7B"/>
    <property type="match status" value="1"/>
</dbReference>
<accession>A0A2N4YPW3</accession>
<reference evidence="3 4" key="2">
    <citation type="submission" date="2018-01" db="EMBL/GenBank/DDBJ databases">
        <title>Genomic study of Klebsiella pneumoniae.</title>
        <authorList>
            <person name="Yang Y."/>
            <person name="Bicalho R."/>
        </authorList>
    </citation>
    <scope>NUCLEOTIDE SEQUENCE [LARGE SCALE GENOMIC DNA]</scope>
    <source>
        <strain evidence="3 4">A8</strain>
    </source>
</reference>
<gene>
    <name evidence="3" type="ORF">CWN47_35200</name>
</gene>
<dbReference type="Proteomes" id="UP000234412">
    <property type="component" value="Unassembled WGS sequence"/>
</dbReference>